<evidence type="ECO:0000313" key="2">
    <source>
        <dbReference type="Proteomes" id="UP000593838"/>
    </source>
</evidence>
<dbReference type="GeneID" id="65128438"/>
<dbReference type="EMBL" id="MT774375">
    <property type="protein sequence ID" value="QOR57986.1"/>
    <property type="molecule type" value="Genomic_DNA"/>
</dbReference>
<dbReference type="KEGG" id="vg:65128438"/>
<keyword evidence="2" id="KW-1185">Reference proteome</keyword>
<sequence>MTVLEAHIAFKIEADKNAVNIGISGCPSFLPEEIDYWLYTAYLSKIATKATGNNTLRIPFEGNIKRVADLEGLVKTDKGLSLLSEPISNRLTMNNFKSSITYGDDTQDKRMYFLEGILHFGSNKIATVKLISHEQATRFLETYNNKPWIEEPVAILEDNKLIVFIDRDLMVGPYTIDITYLAYPRKINNQDITSTLDEIPEYMQYEVVKLAADMAIENIESPRTQTHPQYVAQLSE</sequence>
<reference evidence="1 2" key="1">
    <citation type="submission" date="2020-07" db="EMBL/GenBank/DDBJ databases">
        <title>Taxonomic proposal: Crassvirales, a new order of highly abundant and diverse bacterial viruses.</title>
        <authorList>
            <person name="Shkoporov A.N."/>
            <person name="Stockdale S.R."/>
            <person name="Guerin E."/>
            <person name="Ross R.P."/>
            <person name="Hill C."/>
        </authorList>
    </citation>
    <scope>NUCLEOTIDE SEQUENCE [LARGE SCALE GENOMIC DNA]</scope>
</reference>
<accession>A0A7M1RUM2</accession>
<organism evidence="1 2">
    <name type="scientific">uncultured phage cr50_1</name>
    <dbReference type="NCBI Taxonomy" id="2772059"/>
    <lineage>
        <taxon>Viruses</taxon>
        <taxon>Duplodnaviria</taxon>
        <taxon>Heunggongvirae</taxon>
        <taxon>Uroviricota</taxon>
        <taxon>Caudoviricetes</taxon>
        <taxon>Crassvirales</taxon>
        <taxon>Suoliviridae</taxon>
        <taxon>Boorivirinae</taxon>
        <taxon>Cohcovirus</taxon>
        <taxon>Cohcovirus hiberniae</taxon>
    </lineage>
</organism>
<proteinExistence type="predicted"/>
<evidence type="ECO:0000313" key="1">
    <source>
        <dbReference type="EMBL" id="QOR57986.1"/>
    </source>
</evidence>
<protein>
    <submittedName>
        <fullName evidence="1">Uncharacterized protein</fullName>
    </submittedName>
</protein>
<dbReference type="RefSeq" id="YP_010110144.1">
    <property type="nucleotide sequence ID" value="NC_055868.1"/>
</dbReference>
<name>A0A7M1RUM2_9CAUD</name>
<dbReference type="Proteomes" id="UP000593838">
    <property type="component" value="Segment"/>
</dbReference>